<dbReference type="InterPro" id="IPR002110">
    <property type="entry name" value="Ankyrin_rpt"/>
</dbReference>
<reference evidence="1" key="1">
    <citation type="submission" date="2018-10" db="EMBL/GenBank/DDBJ databases">
        <title>Hidden diversity of soil giant viruses.</title>
        <authorList>
            <person name="Schulz F."/>
            <person name="Alteio L."/>
            <person name="Goudeau D."/>
            <person name="Ryan E.M."/>
            <person name="Malmstrom R.R."/>
            <person name="Blanchard J."/>
            <person name="Woyke T."/>
        </authorList>
    </citation>
    <scope>NUCLEOTIDE SEQUENCE</scope>
    <source>
        <strain evidence="1">TEV1</strain>
    </source>
</reference>
<proteinExistence type="predicted"/>
<dbReference type="EMBL" id="MK071979">
    <property type="protein sequence ID" value="AYV75237.1"/>
    <property type="molecule type" value="Genomic_DNA"/>
</dbReference>
<evidence type="ECO:0000313" key="1">
    <source>
        <dbReference type="EMBL" id="AYV75237.1"/>
    </source>
</evidence>
<dbReference type="Pfam" id="PF12796">
    <property type="entry name" value="Ank_2"/>
    <property type="match status" value="1"/>
</dbReference>
<protein>
    <submittedName>
        <fullName evidence="1">Uncharacterized protein</fullName>
    </submittedName>
</protein>
<dbReference type="InterPro" id="IPR036770">
    <property type="entry name" value="Ankyrin_rpt-contain_sf"/>
</dbReference>
<dbReference type="SUPFAM" id="SSF48403">
    <property type="entry name" value="Ankyrin repeat"/>
    <property type="match status" value="1"/>
</dbReference>
<accession>A0A3G4ZK79</accession>
<dbReference type="Gene3D" id="1.25.40.20">
    <property type="entry name" value="Ankyrin repeat-containing domain"/>
    <property type="match status" value="1"/>
</dbReference>
<gene>
    <name evidence="1" type="ORF">Terrestrivirus1_111</name>
</gene>
<name>A0A3G4ZK79_9VIRU</name>
<dbReference type="SMART" id="SM00248">
    <property type="entry name" value="ANK"/>
    <property type="match status" value="2"/>
</dbReference>
<organism evidence="1">
    <name type="scientific">Terrestrivirus sp</name>
    <dbReference type="NCBI Taxonomy" id="2487775"/>
    <lineage>
        <taxon>Viruses</taxon>
        <taxon>Varidnaviria</taxon>
        <taxon>Bamfordvirae</taxon>
        <taxon>Nucleocytoviricota</taxon>
        <taxon>Megaviricetes</taxon>
        <taxon>Imitervirales</taxon>
        <taxon>Mimiviridae</taxon>
        <taxon>Klosneuvirinae</taxon>
    </lineage>
</organism>
<sequence>MELIEACRSGDVNEVERLFNTGKYNVNHDKMTPEDIVKMSRKWRTGGNRYNDASPLVNACYYNQINVVKYLLSRDDILVNECFHYSLSPLHVAVFYTKNLEVVKSLLSHPQIFSTNAYNNLRGKTDLDENSKKILELLREHQK</sequence>